<evidence type="ECO:0000256" key="8">
    <source>
        <dbReference type="HAMAP-Rule" id="MF_00197"/>
    </source>
</evidence>
<evidence type="ECO:0000256" key="1">
    <source>
        <dbReference type="ARBA" id="ARBA00005196"/>
    </source>
</evidence>
<gene>
    <name evidence="8" type="primary">dapF</name>
    <name evidence="10" type="ORF">FD25_GL000919</name>
</gene>
<reference evidence="10 11" key="1">
    <citation type="journal article" date="2015" name="Genome Announc.">
        <title>Expanding the biotechnology potential of lactobacilli through comparative genomics of 213 strains and associated genera.</title>
        <authorList>
            <person name="Sun Z."/>
            <person name="Harris H.M."/>
            <person name="McCann A."/>
            <person name="Guo C."/>
            <person name="Argimon S."/>
            <person name="Zhang W."/>
            <person name="Yang X."/>
            <person name="Jeffery I.B."/>
            <person name="Cooney J.C."/>
            <person name="Kagawa T.F."/>
            <person name="Liu W."/>
            <person name="Song Y."/>
            <person name="Salvetti E."/>
            <person name="Wrobel A."/>
            <person name="Rasinkangas P."/>
            <person name="Parkhill J."/>
            <person name="Rea M.C."/>
            <person name="O'Sullivan O."/>
            <person name="Ritari J."/>
            <person name="Douillard F.P."/>
            <person name="Paul Ross R."/>
            <person name="Yang R."/>
            <person name="Briner A.E."/>
            <person name="Felis G.E."/>
            <person name="de Vos W.M."/>
            <person name="Barrangou R."/>
            <person name="Klaenhammer T.R."/>
            <person name="Caufield P.W."/>
            <person name="Cui Y."/>
            <person name="Zhang H."/>
            <person name="O'Toole P.W."/>
        </authorList>
    </citation>
    <scope>NUCLEOTIDE SEQUENCE [LARGE SCALE GENOMIC DNA]</scope>
    <source>
        <strain evidence="10 11">DSM 19394</strain>
    </source>
</reference>
<feature type="binding site" evidence="8">
    <location>
        <position position="12"/>
    </location>
    <ligand>
        <name>substrate</name>
    </ligand>
</feature>
<comment type="caution">
    <text evidence="8">Lacks conserved residue(s) required for the propagation of feature annotation.</text>
</comment>
<comment type="function">
    <text evidence="8">Catalyzes the stereoinversion of LL-2,6-diaminopimelate (L,L-DAP) to meso-diaminopimelate (meso-DAP), a precursor of L-lysine and an essential component of the bacterial peptidoglycan.</text>
</comment>
<evidence type="ECO:0000256" key="7">
    <source>
        <dbReference type="ARBA" id="ARBA00051712"/>
    </source>
</evidence>
<feature type="active site" description="Proton donor" evidence="8">
    <location>
        <position position="80"/>
    </location>
</feature>
<evidence type="ECO:0000256" key="6">
    <source>
        <dbReference type="ARBA" id="ARBA00023235"/>
    </source>
</evidence>
<protein>
    <recommendedName>
        <fullName evidence="3 8">Diaminopimelate epimerase</fullName>
        <shortName evidence="8">DAP epimerase</shortName>
        <ecNumber evidence="3 8">5.1.1.7</ecNumber>
    </recommendedName>
    <alternativeName>
        <fullName evidence="8">PLP-independent amino acid racemase</fullName>
    </alternativeName>
</protein>
<dbReference type="STRING" id="1423715.FD25_GL000919"/>
<dbReference type="NCBIfam" id="TIGR00652">
    <property type="entry name" value="DapF"/>
    <property type="match status" value="1"/>
</dbReference>
<feature type="binding site" evidence="8">
    <location>
        <position position="169"/>
    </location>
    <ligand>
        <name>substrate</name>
    </ligand>
</feature>
<dbReference type="EMBL" id="AZDV01000007">
    <property type="protein sequence ID" value="KRK95536.1"/>
    <property type="molecule type" value="Genomic_DNA"/>
</dbReference>
<sequence length="333" mass="35767">MSTLTKAHGSENQFFILDQTQLDLPLTDGELSQLAIQLCNPAHHVLGGADGVLVVNHTTHPGCLGEMRIINADGSEAKMCGNGLRTVTRYLAEKFQQTKFKVATPFMDLAVEQAPALAPKVPAYSVQIAPISMAATDLPLHYHDQPVLDNQLVPEFLPQQRFTAIAVPNPHLISFVDQIDQADLGQLGQGLNAANPYFTEGVNVSFAVIEGPNQLFVQTYERGVGFTNACGTGMSATSLAFARQFADQFDPAHPITVRNPGGLVQVRVVLGATAATSQLHLIGNATFNAKLDLPEADLHHAVLNQITVRPTDEEVAYQAFVQAANDHAASSEN</sequence>
<dbReference type="InterPro" id="IPR018510">
    <property type="entry name" value="DAP_epimerase_AS"/>
</dbReference>
<keyword evidence="8" id="KW-0963">Cytoplasm</keyword>
<dbReference type="OrthoDB" id="9805408at2"/>
<feature type="binding site" evidence="8">
    <location>
        <begin position="81"/>
        <end position="82"/>
    </location>
    <ligand>
        <name>substrate</name>
    </ligand>
</feature>
<keyword evidence="4 8" id="KW-0028">Amino-acid biosynthesis</keyword>
<evidence type="ECO:0000256" key="4">
    <source>
        <dbReference type="ARBA" id="ARBA00022605"/>
    </source>
</evidence>
<comment type="pathway">
    <text evidence="1 8">Amino-acid biosynthesis; L-lysine biosynthesis via DAP pathway; DL-2,6-diaminopimelate from LL-2,6-diaminopimelate: step 1/1.</text>
</comment>
<name>A0A0R1LIW6_9LACO</name>
<keyword evidence="11" id="KW-1185">Reference proteome</keyword>
<comment type="subunit">
    <text evidence="8">Homodimer.</text>
</comment>
<dbReference type="UniPathway" id="UPA00034">
    <property type="reaction ID" value="UER00025"/>
</dbReference>
<dbReference type="PANTHER" id="PTHR31689">
    <property type="entry name" value="DIAMINOPIMELATE EPIMERASE, CHLOROPLASTIC"/>
    <property type="match status" value="1"/>
</dbReference>
<evidence type="ECO:0000256" key="5">
    <source>
        <dbReference type="ARBA" id="ARBA00023154"/>
    </source>
</evidence>
<dbReference type="RefSeq" id="WP_057802213.1">
    <property type="nucleotide sequence ID" value="NZ_AZDV01000007.1"/>
</dbReference>
<dbReference type="GO" id="GO:0005829">
    <property type="term" value="C:cytosol"/>
    <property type="evidence" value="ECO:0007669"/>
    <property type="project" value="TreeGrafter"/>
</dbReference>
<dbReference type="EC" id="5.1.1.7" evidence="3 8"/>
<dbReference type="AlphaFoldDB" id="A0A0R1LIW6"/>
<comment type="similarity">
    <text evidence="2 8">Belongs to the diaminopimelate epimerase family.</text>
</comment>
<keyword evidence="5 8" id="KW-0457">Lysine biosynthesis</keyword>
<dbReference type="SUPFAM" id="SSF54506">
    <property type="entry name" value="Diaminopimelate epimerase-like"/>
    <property type="match status" value="2"/>
</dbReference>
<feature type="site" description="Could be important to modulate the pK values of the two catalytic cysteine residues" evidence="8">
    <location>
        <position position="221"/>
    </location>
</feature>
<feature type="active site" description="Proton acceptor" evidence="8">
    <location>
        <position position="230"/>
    </location>
</feature>
<comment type="catalytic activity">
    <reaction evidence="7 8">
        <text>(2S,6S)-2,6-diaminopimelate = meso-2,6-diaminopimelate</text>
        <dbReference type="Rhea" id="RHEA:15393"/>
        <dbReference type="ChEBI" id="CHEBI:57609"/>
        <dbReference type="ChEBI" id="CHEBI:57791"/>
        <dbReference type="EC" id="5.1.1.7"/>
    </reaction>
</comment>
<dbReference type="GO" id="GO:0009089">
    <property type="term" value="P:lysine biosynthetic process via diaminopimelate"/>
    <property type="evidence" value="ECO:0007669"/>
    <property type="project" value="UniProtKB-UniRule"/>
</dbReference>
<comment type="caution">
    <text evidence="10">The sequence shown here is derived from an EMBL/GenBank/DDBJ whole genome shotgun (WGS) entry which is preliminary data.</text>
</comment>
<dbReference type="InterPro" id="IPR001653">
    <property type="entry name" value="DAP_epimerase_DapF"/>
</dbReference>
<feature type="site" description="Could be important to modulate the pK values of the two catalytic cysteine residues" evidence="8">
    <location>
        <position position="171"/>
    </location>
</feature>
<dbReference type="HAMAP" id="MF_00197">
    <property type="entry name" value="DAP_epimerase"/>
    <property type="match status" value="1"/>
</dbReference>
<dbReference type="PROSITE" id="PS01326">
    <property type="entry name" value="DAP_EPIMERASE"/>
    <property type="match status" value="1"/>
</dbReference>
<proteinExistence type="inferred from homology"/>
<dbReference type="GO" id="GO:0008837">
    <property type="term" value="F:diaminopimelate epimerase activity"/>
    <property type="evidence" value="ECO:0007669"/>
    <property type="project" value="UniProtKB-UniRule"/>
</dbReference>
<organism evidence="10 11">
    <name type="scientific">Levilactobacillus acidifarinae DSM 19394 = JCM 15949</name>
    <dbReference type="NCBI Taxonomy" id="1423715"/>
    <lineage>
        <taxon>Bacteria</taxon>
        <taxon>Bacillati</taxon>
        <taxon>Bacillota</taxon>
        <taxon>Bacilli</taxon>
        <taxon>Lactobacillales</taxon>
        <taxon>Lactobacillaceae</taxon>
        <taxon>Levilactobacillus</taxon>
    </lineage>
</organism>
<evidence type="ECO:0000313" key="11">
    <source>
        <dbReference type="Proteomes" id="UP000051955"/>
    </source>
</evidence>
<dbReference type="PANTHER" id="PTHR31689:SF0">
    <property type="entry name" value="DIAMINOPIMELATE EPIMERASE"/>
    <property type="match status" value="1"/>
</dbReference>
<evidence type="ECO:0000313" key="10">
    <source>
        <dbReference type="EMBL" id="KRK95536.1"/>
    </source>
</evidence>
<feature type="active site" evidence="9">
    <location>
        <position position="80"/>
    </location>
</feature>
<dbReference type="PATRIC" id="fig|1423715.3.peg.946"/>
<feature type="binding site" evidence="8">
    <location>
        <begin position="231"/>
        <end position="232"/>
    </location>
    <ligand>
        <name>substrate</name>
    </ligand>
</feature>
<accession>A0A0R1LIW6</accession>
<dbReference type="Gene3D" id="3.10.310.10">
    <property type="entry name" value="Diaminopimelate Epimerase, Chain A, domain 1"/>
    <property type="match status" value="2"/>
</dbReference>
<feature type="binding site" evidence="8">
    <location>
        <begin position="221"/>
        <end position="222"/>
    </location>
    <ligand>
        <name>substrate</name>
    </ligand>
</feature>
<comment type="subcellular location">
    <subcellularLocation>
        <location evidence="8">Cytoplasm</location>
    </subcellularLocation>
</comment>
<feature type="binding site" evidence="8">
    <location>
        <position position="71"/>
    </location>
    <ligand>
        <name>substrate</name>
    </ligand>
</feature>
<keyword evidence="6 8" id="KW-0413">Isomerase</keyword>
<evidence type="ECO:0000256" key="9">
    <source>
        <dbReference type="PROSITE-ProRule" id="PRU10125"/>
    </source>
</evidence>
<feature type="binding site" evidence="8">
    <location>
        <position position="203"/>
    </location>
    <ligand>
        <name>substrate</name>
    </ligand>
</feature>
<evidence type="ECO:0000256" key="2">
    <source>
        <dbReference type="ARBA" id="ARBA00010219"/>
    </source>
</evidence>
<dbReference type="Pfam" id="PF01678">
    <property type="entry name" value="DAP_epimerase"/>
    <property type="match status" value="2"/>
</dbReference>
<dbReference type="Proteomes" id="UP000051955">
    <property type="component" value="Unassembled WGS sequence"/>
</dbReference>
<evidence type="ECO:0000256" key="3">
    <source>
        <dbReference type="ARBA" id="ARBA00013080"/>
    </source>
</evidence>